<evidence type="ECO:0000313" key="1">
    <source>
        <dbReference type="EMBL" id="KAG6416406.1"/>
    </source>
</evidence>
<comment type="caution">
    <text evidence="1">The sequence shown here is derived from an EMBL/GenBank/DDBJ whole genome shotgun (WGS) entry which is preliminary data.</text>
</comment>
<gene>
    <name evidence="1" type="ORF">SASPL_123836</name>
</gene>
<organism evidence="1">
    <name type="scientific">Salvia splendens</name>
    <name type="common">Scarlet sage</name>
    <dbReference type="NCBI Taxonomy" id="180675"/>
    <lineage>
        <taxon>Eukaryota</taxon>
        <taxon>Viridiplantae</taxon>
        <taxon>Streptophyta</taxon>
        <taxon>Embryophyta</taxon>
        <taxon>Tracheophyta</taxon>
        <taxon>Spermatophyta</taxon>
        <taxon>Magnoliopsida</taxon>
        <taxon>eudicotyledons</taxon>
        <taxon>Gunneridae</taxon>
        <taxon>Pentapetalae</taxon>
        <taxon>asterids</taxon>
        <taxon>lamiids</taxon>
        <taxon>Lamiales</taxon>
        <taxon>Lamiaceae</taxon>
        <taxon>Nepetoideae</taxon>
        <taxon>Mentheae</taxon>
        <taxon>Salviinae</taxon>
        <taxon>Salvia</taxon>
        <taxon>Salvia subgen. Calosphace</taxon>
        <taxon>core Calosphace</taxon>
    </lineage>
</organism>
<keyword evidence="2" id="KW-1185">Reference proteome</keyword>
<reference evidence="1" key="2">
    <citation type="submission" date="2020-08" db="EMBL/GenBank/DDBJ databases">
        <title>Plant Genome Project.</title>
        <authorList>
            <person name="Zhang R.-G."/>
        </authorList>
    </citation>
    <scope>NUCLEOTIDE SEQUENCE</scope>
    <source>
        <strain evidence="1">Huo1</strain>
        <tissue evidence="1">Leaf</tissue>
    </source>
</reference>
<dbReference type="Proteomes" id="UP000298416">
    <property type="component" value="Unassembled WGS sequence"/>
</dbReference>
<reference evidence="1" key="1">
    <citation type="submission" date="2018-01" db="EMBL/GenBank/DDBJ databases">
        <authorList>
            <person name="Mao J.F."/>
        </authorList>
    </citation>
    <scope>NUCLEOTIDE SEQUENCE</scope>
    <source>
        <strain evidence="1">Huo1</strain>
        <tissue evidence="1">Leaf</tissue>
    </source>
</reference>
<dbReference type="PANTHER" id="PTHR36071">
    <property type="entry name" value="DNA DOUBLE-STRAND BREAK REPAIR PROTEIN"/>
    <property type="match status" value="1"/>
</dbReference>
<accession>A0A8X8XLS9</accession>
<protein>
    <recommendedName>
        <fullName evidence="3">Mitochondrial inner membrane protease ATP23</fullName>
    </recommendedName>
</protein>
<evidence type="ECO:0008006" key="3">
    <source>
        <dbReference type="Google" id="ProtNLM"/>
    </source>
</evidence>
<dbReference type="EMBL" id="PNBA02000008">
    <property type="protein sequence ID" value="KAG6416406.1"/>
    <property type="molecule type" value="Genomic_DNA"/>
</dbReference>
<dbReference type="Pfam" id="PF09768">
    <property type="entry name" value="Peptidase_M76"/>
    <property type="match status" value="1"/>
</dbReference>
<dbReference type="PANTHER" id="PTHR36071:SF1">
    <property type="entry name" value="DNA DOUBLE-STRAND BREAK REPAIR PROTEIN"/>
    <property type="match status" value="1"/>
</dbReference>
<proteinExistence type="predicted"/>
<sequence length="756" mass="85813">MAEDFLGDLEWYNEDVRVQVDQVGWHEAAMRLNRRWLMDLPLSKSEQKRIDKLLPPNDMILPESFLRKDDGGFEDIRTCIEKAFGTPNSQEDPICDRDGVIVLNSSDGFQEVSFLLEAMTNKGLCSFVSILTEGLDIFDKTNWGVMNTIKELLPKVIADKNDISRSKLKRCSLLLKDLTNFRCNMTMHFTAESYCVAAFKVLDELEHFPSRALYAMVRKLKGIKGHIPCPVIRRTYTRDHLAKVVRREFTKMVSNIGGVDEPPEELVGALGVASLTLKLIMNRPVIGDFGRFSPEMVALHKDIAKAIHVLNEPKDVVNSSKGFHSLLESRKVLMSKVQPLLAPKLNSFRVHMSIQNILFDYLYECSDMENIPGYLIESLDIINNRPQLRSSKKSSSKVLSSSKELMKEEIEKEVQLLLNISAQAKEVVANLLPEHEFDEEFARAYMEDFHGSDSRCVIYDDPQMEDDSQHFEFHSCSSYDQTESIGETNPEEFNLPVHRSKRNKCLPPSPNSQCLGKEFPSECKAEESKPACSDSTKVTTKPRMSFLSPSPARKSSHIEYKYEEATSCSPGTTNNGFSDIKVEETDIVDQQSKSVNGYLELQEACDATSIAAYHFVGYMLDTLANTEGIELYKDDRLYLRSRTPVLEDTEEFSDSVVSKFSEMWKNALELTRVYYGSCEVTILGIRANHLSGNCHYKYELLRGYVKMRGHEPECVKRRAMQSLTANPNCSEVAAKEAIEAVWSTCYNDTKPFDRAP</sequence>
<dbReference type="InterPro" id="IPR019165">
    <property type="entry name" value="Peptidase_M76_ATP23"/>
</dbReference>
<dbReference type="GO" id="GO:0004222">
    <property type="term" value="F:metalloendopeptidase activity"/>
    <property type="evidence" value="ECO:0007669"/>
    <property type="project" value="InterPro"/>
</dbReference>
<name>A0A8X8XLS9_SALSN</name>
<dbReference type="AlphaFoldDB" id="A0A8X8XLS9"/>
<evidence type="ECO:0000313" key="2">
    <source>
        <dbReference type="Proteomes" id="UP000298416"/>
    </source>
</evidence>